<gene>
    <name evidence="1" type="ORF">METZ01_LOCUS171841</name>
</gene>
<sequence length="39" mass="4195">MRDIGYDGFGPGGGGWTEHRKKITFGDSHIVAMTESGLI</sequence>
<evidence type="ECO:0000313" key="1">
    <source>
        <dbReference type="EMBL" id="SVB18987.1"/>
    </source>
</evidence>
<proteinExistence type="predicted"/>
<dbReference type="EMBL" id="UINC01032011">
    <property type="protein sequence ID" value="SVB18987.1"/>
    <property type="molecule type" value="Genomic_DNA"/>
</dbReference>
<accession>A0A382C0M3</accession>
<reference evidence="1" key="1">
    <citation type="submission" date="2018-05" db="EMBL/GenBank/DDBJ databases">
        <authorList>
            <person name="Lanie J.A."/>
            <person name="Ng W.-L."/>
            <person name="Kazmierczak K.M."/>
            <person name="Andrzejewski T.M."/>
            <person name="Davidsen T.M."/>
            <person name="Wayne K.J."/>
            <person name="Tettelin H."/>
            <person name="Glass J.I."/>
            <person name="Rusch D."/>
            <person name="Podicherti R."/>
            <person name="Tsui H.-C.T."/>
            <person name="Winkler M.E."/>
        </authorList>
    </citation>
    <scope>NUCLEOTIDE SEQUENCE</scope>
</reference>
<dbReference type="AlphaFoldDB" id="A0A382C0M3"/>
<name>A0A382C0M3_9ZZZZ</name>
<organism evidence="1">
    <name type="scientific">marine metagenome</name>
    <dbReference type="NCBI Taxonomy" id="408172"/>
    <lineage>
        <taxon>unclassified sequences</taxon>
        <taxon>metagenomes</taxon>
        <taxon>ecological metagenomes</taxon>
    </lineage>
</organism>
<protein>
    <submittedName>
        <fullName evidence="1">Uncharacterized protein</fullName>
    </submittedName>
</protein>